<gene>
    <name evidence="3" type="ORF">EDD31_2075</name>
</gene>
<dbReference type="GO" id="GO:0008081">
    <property type="term" value="F:phosphoric diester hydrolase activity"/>
    <property type="evidence" value="ECO:0007669"/>
    <property type="project" value="InterPro"/>
</dbReference>
<comment type="caution">
    <text evidence="3">The sequence shown here is derived from an EMBL/GenBank/DDBJ whole genome shotgun (WGS) entry which is preliminary data.</text>
</comment>
<dbReference type="AlphaFoldDB" id="A0A3N2BEK4"/>
<dbReference type="Proteomes" id="UP000280668">
    <property type="component" value="Unassembled WGS sequence"/>
</dbReference>
<reference evidence="3 4" key="1">
    <citation type="submission" date="2018-11" db="EMBL/GenBank/DDBJ databases">
        <title>Sequencing the genomes of 1000 actinobacteria strains.</title>
        <authorList>
            <person name="Klenk H.-P."/>
        </authorList>
    </citation>
    <scope>NUCLEOTIDE SEQUENCE [LARGE SCALE GENOMIC DNA]</scope>
    <source>
        <strain evidence="3 4">DSM 11294</strain>
    </source>
</reference>
<feature type="region of interest" description="Disordered" evidence="1">
    <location>
        <begin position="294"/>
        <end position="326"/>
    </location>
</feature>
<dbReference type="PANTHER" id="PTHR46211">
    <property type="entry name" value="GLYCEROPHOSPHORYL DIESTER PHOSPHODIESTERASE"/>
    <property type="match status" value="1"/>
</dbReference>
<dbReference type="EMBL" id="RKHK01000001">
    <property type="protein sequence ID" value="ROR73687.1"/>
    <property type="molecule type" value="Genomic_DNA"/>
</dbReference>
<dbReference type="SUPFAM" id="SSF51695">
    <property type="entry name" value="PLC-like phosphodiesterases"/>
    <property type="match status" value="1"/>
</dbReference>
<dbReference type="PANTHER" id="PTHR46211:SF14">
    <property type="entry name" value="GLYCEROPHOSPHODIESTER PHOSPHODIESTERASE"/>
    <property type="match status" value="1"/>
</dbReference>
<keyword evidence="4" id="KW-1185">Reference proteome</keyword>
<accession>A0A3N2BEK4</accession>
<sequence length="326" mass="34283">MARRRSRPITHWIGRTVPEMSSTYAGPIRGAEQRHQPLVIAHRGASSLAPENTIPAMVAAAMDGADMIEIDVQPTADGAAVVIHDDSLERTTDGAGPISALDADEVRHLDAGSWFDPAYRGAALPLLPEVLALLTRHRGSDLLMEVKGTWSPELLAPVIALIDEAGLANRVMVQSFSVETVANLREVAPHLPRGLIVGHMWDATEELLDLCEELEVSACNPHGLMLLERPGLVRDCHARGLQVMTWTLNEAPHWAAATAAGVDGIITDRPGRLLGWLEARSLFPASSAMALPAGPGAAGSPVPGGPLAATSGPLAPQQPAGAALPA</sequence>
<dbReference type="Gene3D" id="3.20.20.190">
    <property type="entry name" value="Phosphatidylinositol (PI) phosphodiesterase"/>
    <property type="match status" value="1"/>
</dbReference>
<evidence type="ECO:0000259" key="2">
    <source>
        <dbReference type="PROSITE" id="PS51704"/>
    </source>
</evidence>
<dbReference type="PROSITE" id="PS51704">
    <property type="entry name" value="GP_PDE"/>
    <property type="match status" value="1"/>
</dbReference>
<evidence type="ECO:0000313" key="3">
    <source>
        <dbReference type="EMBL" id="ROR73687.1"/>
    </source>
</evidence>
<organism evidence="3 4">
    <name type="scientific">Bogoriella caseilytica</name>
    <dbReference type="NCBI Taxonomy" id="56055"/>
    <lineage>
        <taxon>Bacteria</taxon>
        <taxon>Bacillati</taxon>
        <taxon>Actinomycetota</taxon>
        <taxon>Actinomycetes</taxon>
        <taxon>Micrococcales</taxon>
        <taxon>Bogoriellaceae</taxon>
        <taxon>Bogoriella</taxon>
    </lineage>
</organism>
<name>A0A3N2BEK4_9MICO</name>
<feature type="domain" description="GP-PDE" evidence="2">
    <location>
        <begin position="37"/>
        <end position="277"/>
    </location>
</feature>
<protein>
    <submittedName>
        <fullName evidence="3">Glycerophosphoryl diester phosphodiesterase</fullName>
    </submittedName>
</protein>
<proteinExistence type="predicted"/>
<evidence type="ECO:0000256" key="1">
    <source>
        <dbReference type="SAM" id="MobiDB-lite"/>
    </source>
</evidence>
<dbReference type="InterPro" id="IPR017946">
    <property type="entry name" value="PLC-like_Pdiesterase_TIM-brl"/>
</dbReference>
<dbReference type="Pfam" id="PF03009">
    <property type="entry name" value="GDPD"/>
    <property type="match status" value="1"/>
</dbReference>
<dbReference type="GO" id="GO:0006629">
    <property type="term" value="P:lipid metabolic process"/>
    <property type="evidence" value="ECO:0007669"/>
    <property type="project" value="InterPro"/>
</dbReference>
<dbReference type="InterPro" id="IPR030395">
    <property type="entry name" value="GP_PDE_dom"/>
</dbReference>
<evidence type="ECO:0000313" key="4">
    <source>
        <dbReference type="Proteomes" id="UP000280668"/>
    </source>
</evidence>